<evidence type="ECO:0000256" key="1">
    <source>
        <dbReference type="SAM" id="Phobius"/>
    </source>
</evidence>
<protein>
    <recommendedName>
        <fullName evidence="4">DUF805 domain-containing protein</fullName>
    </recommendedName>
</protein>
<feature type="transmembrane region" description="Helical" evidence="1">
    <location>
        <begin position="84"/>
        <end position="107"/>
    </location>
</feature>
<keyword evidence="3" id="KW-1185">Reference proteome</keyword>
<evidence type="ECO:0008006" key="4">
    <source>
        <dbReference type="Google" id="ProtNLM"/>
    </source>
</evidence>
<dbReference type="Proteomes" id="UP001500631">
    <property type="component" value="Unassembled WGS sequence"/>
</dbReference>
<dbReference type="InterPro" id="IPR008523">
    <property type="entry name" value="DUF805"/>
</dbReference>
<feature type="transmembrane region" description="Helical" evidence="1">
    <location>
        <begin position="157"/>
        <end position="176"/>
    </location>
</feature>
<reference evidence="3" key="1">
    <citation type="journal article" date="2019" name="Int. J. Syst. Evol. Microbiol.">
        <title>The Global Catalogue of Microorganisms (GCM) 10K type strain sequencing project: providing services to taxonomists for standard genome sequencing and annotation.</title>
        <authorList>
            <consortium name="The Broad Institute Genomics Platform"/>
            <consortium name="The Broad Institute Genome Sequencing Center for Infectious Disease"/>
            <person name="Wu L."/>
            <person name="Ma J."/>
        </authorList>
    </citation>
    <scope>NUCLEOTIDE SEQUENCE [LARGE SCALE GENOMIC DNA]</scope>
    <source>
        <strain evidence="3">JCM 18424</strain>
    </source>
</reference>
<sequence>MRENNLDFVIQDEKRFDINRLIPKNLFFTKNKLSRGRCGLLLFYNGFVISMMLMMAVIIFNFYLIKYTHLYITSDASQTWEVTVYILMIVISVIIMILLAVGIASLVDDRLMDLNITKNWRLLGLLPPIMIVLLILALCIPSKNCDNSYGKPAPQGYPLGLIITLIFVGTTVYRFWMI</sequence>
<dbReference type="RefSeq" id="WP_077926363.1">
    <property type="nucleotide sequence ID" value="NZ_BAABKE010000006.1"/>
</dbReference>
<gene>
    <name evidence="2" type="ORF">GCM10023338_19130</name>
</gene>
<keyword evidence="1" id="KW-0472">Membrane</keyword>
<evidence type="ECO:0000313" key="2">
    <source>
        <dbReference type="EMBL" id="GAA5102184.1"/>
    </source>
</evidence>
<dbReference type="Pfam" id="PF05656">
    <property type="entry name" value="DUF805"/>
    <property type="match status" value="1"/>
</dbReference>
<organism evidence="2 3">
    <name type="scientific">Wohlfahrtiimonas larvae</name>
    <dbReference type="NCBI Taxonomy" id="1157986"/>
    <lineage>
        <taxon>Bacteria</taxon>
        <taxon>Pseudomonadati</taxon>
        <taxon>Pseudomonadota</taxon>
        <taxon>Gammaproteobacteria</taxon>
        <taxon>Cardiobacteriales</taxon>
        <taxon>Ignatzschineriaceae</taxon>
        <taxon>Wohlfahrtiimonas</taxon>
    </lineage>
</organism>
<evidence type="ECO:0000313" key="3">
    <source>
        <dbReference type="Proteomes" id="UP001500631"/>
    </source>
</evidence>
<comment type="caution">
    <text evidence="2">The sequence shown here is derived from an EMBL/GenBank/DDBJ whole genome shotgun (WGS) entry which is preliminary data.</text>
</comment>
<feature type="transmembrane region" description="Helical" evidence="1">
    <location>
        <begin position="40"/>
        <end position="64"/>
    </location>
</feature>
<feature type="transmembrane region" description="Helical" evidence="1">
    <location>
        <begin position="119"/>
        <end position="137"/>
    </location>
</feature>
<dbReference type="EMBL" id="BAABKE010000006">
    <property type="protein sequence ID" value="GAA5102184.1"/>
    <property type="molecule type" value="Genomic_DNA"/>
</dbReference>
<keyword evidence="1" id="KW-0812">Transmembrane</keyword>
<proteinExistence type="predicted"/>
<name>A0ABP9MWZ9_9GAMM</name>
<accession>A0ABP9MWZ9</accession>
<keyword evidence="1" id="KW-1133">Transmembrane helix</keyword>